<evidence type="ECO:0000256" key="3">
    <source>
        <dbReference type="ARBA" id="ARBA00023163"/>
    </source>
</evidence>
<feature type="domain" description="HTH marR-type" evidence="4">
    <location>
        <begin position="31"/>
        <end position="163"/>
    </location>
</feature>
<dbReference type="AlphaFoldDB" id="A0A251YDF8"/>
<evidence type="ECO:0000256" key="2">
    <source>
        <dbReference type="ARBA" id="ARBA00023125"/>
    </source>
</evidence>
<dbReference type="PANTHER" id="PTHR42756">
    <property type="entry name" value="TRANSCRIPTIONAL REGULATOR, MARR"/>
    <property type="match status" value="1"/>
</dbReference>
<sequence>MLLTNRVLLVQAGADMREDRHMVRNDDGELEAVLGWNAVKVARIIGNRITAELAAHDISLVQFGVLSCLAGGTEMTSADIARAVFVRPQSMAEVLDGMERRGLVQRVGVRSKGRRNPVRITDAGERALAASQEIATGTNDLSGYGMSAAESAQLNALLLTVIRNADEQAPGDPVL</sequence>
<dbReference type="EMBL" id="MDJY01000046">
    <property type="protein sequence ID" value="OUE22310.1"/>
    <property type="molecule type" value="Genomic_DNA"/>
</dbReference>
<dbReference type="PROSITE" id="PS50995">
    <property type="entry name" value="HTH_MARR_2"/>
    <property type="match status" value="1"/>
</dbReference>
<dbReference type="Proteomes" id="UP000195011">
    <property type="component" value="Unassembled WGS sequence"/>
</dbReference>
<organism evidence="5 6">
    <name type="scientific">Clavibacter michiganensis</name>
    <dbReference type="NCBI Taxonomy" id="28447"/>
    <lineage>
        <taxon>Bacteria</taxon>
        <taxon>Bacillati</taxon>
        <taxon>Actinomycetota</taxon>
        <taxon>Actinomycetes</taxon>
        <taxon>Micrococcales</taxon>
        <taxon>Microbacteriaceae</taxon>
        <taxon>Clavibacter</taxon>
    </lineage>
</organism>
<dbReference type="InterPro" id="IPR000835">
    <property type="entry name" value="HTH_MarR-typ"/>
</dbReference>
<dbReference type="Pfam" id="PF12802">
    <property type="entry name" value="MarR_2"/>
    <property type="match status" value="1"/>
</dbReference>
<evidence type="ECO:0000259" key="4">
    <source>
        <dbReference type="PROSITE" id="PS50995"/>
    </source>
</evidence>
<gene>
    <name evidence="5" type="ORF">BFL36_10285</name>
</gene>
<keyword evidence="2" id="KW-0238">DNA-binding</keyword>
<dbReference type="Gene3D" id="1.10.10.10">
    <property type="entry name" value="Winged helix-like DNA-binding domain superfamily/Winged helix DNA-binding domain"/>
    <property type="match status" value="1"/>
</dbReference>
<comment type="caution">
    <text evidence="5">The sequence shown here is derived from an EMBL/GenBank/DDBJ whole genome shotgun (WGS) entry which is preliminary data.</text>
</comment>
<reference evidence="5 6" key="1">
    <citation type="submission" date="2016-08" db="EMBL/GenBank/DDBJ databases">
        <title>Genome sequence of Clavibacter michiganensis spp strain CFBP8017.</title>
        <authorList>
            <person name="Thapa S.P."/>
            <person name="Coaker G."/>
            <person name="Jacques M.-A."/>
        </authorList>
    </citation>
    <scope>NUCLEOTIDE SEQUENCE [LARGE SCALE GENOMIC DNA]</scope>
    <source>
        <strain evidence="5">CFBP8017</strain>
    </source>
</reference>
<accession>A0A251YDF8</accession>
<name>A0A251YDF8_9MICO</name>
<evidence type="ECO:0000313" key="5">
    <source>
        <dbReference type="EMBL" id="OUE22310.1"/>
    </source>
</evidence>
<proteinExistence type="predicted"/>
<dbReference type="InterPro" id="IPR036390">
    <property type="entry name" value="WH_DNA-bd_sf"/>
</dbReference>
<dbReference type="SUPFAM" id="SSF46785">
    <property type="entry name" value="Winged helix' DNA-binding domain"/>
    <property type="match status" value="1"/>
</dbReference>
<evidence type="ECO:0000313" key="6">
    <source>
        <dbReference type="Proteomes" id="UP000195011"/>
    </source>
</evidence>
<keyword evidence="3" id="KW-0804">Transcription</keyword>
<keyword evidence="1" id="KW-0805">Transcription regulation</keyword>
<protein>
    <submittedName>
        <fullName evidence="5">MarR family protein</fullName>
    </submittedName>
</protein>
<dbReference type="GO" id="GO:0003677">
    <property type="term" value="F:DNA binding"/>
    <property type="evidence" value="ECO:0007669"/>
    <property type="project" value="UniProtKB-KW"/>
</dbReference>
<dbReference type="SMART" id="SM00347">
    <property type="entry name" value="HTH_MARR"/>
    <property type="match status" value="1"/>
</dbReference>
<dbReference type="InterPro" id="IPR036388">
    <property type="entry name" value="WH-like_DNA-bd_sf"/>
</dbReference>
<dbReference type="GO" id="GO:0003700">
    <property type="term" value="F:DNA-binding transcription factor activity"/>
    <property type="evidence" value="ECO:0007669"/>
    <property type="project" value="InterPro"/>
</dbReference>
<evidence type="ECO:0000256" key="1">
    <source>
        <dbReference type="ARBA" id="ARBA00023015"/>
    </source>
</evidence>
<dbReference type="PANTHER" id="PTHR42756:SF1">
    <property type="entry name" value="TRANSCRIPTIONAL REPRESSOR OF EMRAB OPERON"/>
    <property type="match status" value="1"/>
</dbReference>